<dbReference type="Proteomes" id="UP000487268">
    <property type="component" value="Unassembled WGS sequence"/>
</dbReference>
<protein>
    <submittedName>
        <fullName evidence="2">Uncharacterized protein</fullName>
    </submittedName>
</protein>
<evidence type="ECO:0000256" key="1">
    <source>
        <dbReference type="SAM" id="Phobius"/>
    </source>
</evidence>
<dbReference type="EMBL" id="WEGH01000002">
    <property type="protein sequence ID" value="MQY06072.1"/>
    <property type="molecule type" value="Genomic_DNA"/>
</dbReference>
<dbReference type="AlphaFoldDB" id="A0A7K0BYY5"/>
<proteinExistence type="predicted"/>
<keyword evidence="1" id="KW-0472">Membrane</keyword>
<gene>
    <name evidence="2" type="ORF">ACRB68_41520</name>
</gene>
<accession>A0A7K0BYY5</accession>
<name>A0A7K0BYY5_9ACTN</name>
<comment type="caution">
    <text evidence="2">The sequence shown here is derived from an EMBL/GenBank/DDBJ whole genome shotgun (WGS) entry which is preliminary data.</text>
</comment>
<reference evidence="2 3" key="1">
    <citation type="submission" date="2019-10" db="EMBL/GenBank/DDBJ databases">
        <title>Actinomadura rubteroloni sp. nov. and Actinomadura macrotermitis sp. nov., isolated from the gut of fungus growing-termite Macrotermes natalensis.</title>
        <authorList>
            <person name="Benndorf R."/>
            <person name="Martin K."/>
            <person name="Kuefner M."/>
            <person name="De Beer W."/>
            <person name="Kaster A.-K."/>
            <person name="Vollmers J."/>
            <person name="Poulsen M."/>
            <person name="Beemelmanns C."/>
        </authorList>
    </citation>
    <scope>NUCLEOTIDE SEQUENCE [LARGE SCALE GENOMIC DNA]</scope>
    <source>
        <strain evidence="2 3">RB68</strain>
    </source>
</reference>
<keyword evidence="1" id="KW-0812">Transmembrane</keyword>
<organism evidence="2 3">
    <name type="scientific">Actinomadura macrotermitis</name>
    <dbReference type="NCBI Taxonomy" id="2585200"/>
    <lineage>
        <taxon>Bacteria</taxon>
        <taxon>Bacillati</taxon>
        <taxon>Actinomycetota</taxon>
        <taxon>Actinomycetes</taxon>
        <taxon>Streptosporangiales</taxon>
        <taxon>Thermomonosporaceae</taxon>
        <taxon>Actinomadura</taxon>
    </lineage>
</organism>
<feature type="transmembrane region" description="Helical" evidence="1">
    <location>
        <begin position="12"/>
        <end position="35"/>
    </location>
</feature>
<keyword evidence="3" id="KW-1185">Reference proteome</keyword>
<evidence type="ECO:0000313" key="2">
    <source>
        <dbReference type="EMBL" id="MQY06072.1"/>
    </source>
</evidence>
<sequence length="79" mass="8706">MERSGRRCRLRVEHIVLGALLCVVALLVIPASLVIRSVAGMSFDPHGYGLIFGVIFAAPLALLAVVLSTTYVRMRQRRK</sequence>
<feature type="transmembrane region" description="Helical" evidence="1">
    <location>
        <begin position="47"/>
        <end position="72"/>
    </location>
</feature>
<evidence type="ECO:0000313" key="3">
    <source>
        <dbReference type="Proteomes" id="UP000487268"/>
    </source>
</evidence>
<keyword evidence="1" id="KW-1133">Transmembrane helix</keyword>